<name>A0A0J7Y763_9SPHN</name>
<dbReference type="AlphaFoldDB" id="A0A0J7Y763"/>
<dbReference type="PANTHER" id="PTHR33336">
    <property type="entry name" value="QUINOL MONOOXYGENASE YGIN-RELATED"/>
    <property type="match status" value="1"/>
</dbReference>
<dbReference type="InterPro" id="IPR050744">
    <property type="entry name" value="AI-2_Isomerase_LsrG"/>
</dbReference>
<accession>A0A0J7Y763</accession>
<evidence type="ECO:0000313" key="2">
    <source>
        <dbReference type="EMBL" id="KMS59789.1"/>
    </source>
</evidence>
<protein>
    <recommendedName>
        <fullName evidence="1">ABM domain-containing protein</fullName>
    </recommendedName>
</protein>
<dbReference type="PANTHER" id="PTHR33336:SF3">
    <property type="entry name" value="ABM DOMAIN-CONTAINING PROTEIN"/>
    <property type="match status" value="1"/>
</dbReference>
<gene>
    <name evidence="2" type="ORF">V474_11385</name>
</gene>
<feature type="domain" description="ABM" evidence="1">
    <location>
        <begin position="2"/>
        <end position="90"/>
    </location>
</feature>
<dbReference type="Gene3D" id="3.30.70.100">
    <property type="match status" value="1"/>
</dbReference>
<dbReference type="EMBL" id="JACU01000002">
    <property type="protein sequence ID" value="KMS59789.1"/>
    <property type="molecule type" value="Genomic_DNA"/>
</dbReference>
<dbReference type="PROSITE" id="PS51725">
    <property type="entry name" value="ABM"/>
    <property type="match status" value="1"/>
</dbReference>
<dbReference type="Pfam" id="PF03992">
    <property type="entry name" value="ABM"/>
    <property type="match status" value="1"/>
</dbReference>
<proteinExistence type="predicted"/>
<comment type="caution">
    <text evidence="2">The sequence shown here is derived from an EMBL/GenBank/DDBJ whole genome shotgun (WGS) entry which is preliminary data.</text>
</comment>
<evidence type="ECO:0000259" key="1">
    <source>
        <dbReference type="PROSITE" id="PS51725"/>
    </source>
</evidence>
<dbReference type="Proteomes" id="UP000052268">
    <property type="component" value="Unassembled WGS sequence"/>
</dbReference>
<dbReference type="InterPro" id="IPR011008">
    <property type="entry name" value="Dimeric_a/b-barrel"/>
</dbReference>
<organism evidence="2 3">
    <name type="scientific">Novosphingobium barchaimii LL02</name>
    <dbReference type="NCBI Taxonomy" id="1114963"/>
    <lineage>
        <taxon>Bacteria</taxon>
        <taxon>Pseudomonadati</taxon>
        <taxon>Pseudomonadota</taxon>
        <taxon>Alphaproteobacteria</taxon>
        <taxon>Sphingomonadales</taxon>
        <taxon>Sphingomonadaceae</taxon>
        <taxon>Novosphingobium</taxon>
    </lineage>
</organism>
<dbReference type="RefSeq" id="WP_059150501.1">
    <property type="nucleotide sequence ID" value="NZ_KQ130452.1"/>
</dbReference>
<sequence length="100" mass="11013">MIVLAGHLKTSPDLVEELADALRSLVEPTLQEDGCLGYHFALDSREDGTVLAYERWRDEDALAGHLAQPTVQALLGGWADRIDTTGVRKFDATNERSFAD</sequence>
<dbReference type="SUPFAM" id="SSF54909">
    <property type="entry name" value="Dimeric alpha+beta barrel"/>
    <property type="match status" value="1"/>
</dbReference>
<dbReference type="OrthoDB" id="287932at2"/>
<keyword evidence="3" id="KW-1185">Reference proteome</keyword>
<reference evidence="2 3" key="1">
    <citation type="journal article" date="2015" name="G3 (Bethesda)">
        <title>Insights into Ongoing Evolution of the Hexachlorocyclohexane Catabolic Pathway from Comparative Genomics of Ten Sphingomonadaceae Strains.</title>
        <authorList>
            <person name="Pearce S.L."/>
            <person name="Oakeshott J.G."/>
            <person name="Pandey G."/>
        </authorList>
    </citation>
    <scope>NUCLEOTIDE SEQUENCE [LARGE SCALE GENOMIC DNA]</scope>
    <source>
        <strain evidence="2 3">LL02</strain>
    </source>
</reference>
<dbReference type="PATRIC" id="fig|1114963.3.peg.1184"/>
<evidence type="ECO:0000313" key="3">
    <source>
        <dbReference type="Proteomes" id="UP000052268"/>
    </source>
</evidence>
<dbReference type="InterPro" id="IPR007138">
    <property type="entry name" value="ABM_dom"/>
</dbReference>
<dbReference type="GO" id="GO:0003824">
    <property type="term" value="F:catalytic activity"/>
    <property type="evidence" value="ECO:0007669"/>
    <property type="project" value="TreeGrafter"/>
</dbReference>